<reference evidence="2" key="1">
    <citation type="journal article" date="2019" name="Curr. Biol.">
        <title>Genome Sequence of Striga asiatica Provides Insight into the Evolution of Plant Parasitism.</title>
        <authorList>
            <person name="Yoshida S."/>
            <person name="Kim S."/>
            <person name="Wafula E.K."/>
            <person name="Tanskanen J."/>
            <person name="Kim Y.M."/>
            <person name="Honaas L."/>
            <person name="Yang Z."/>
            <person name="Spallek T."/>
            <person name="Conn C.E."/>
            <person name="Ichihashi Y."/>
            <person name="Cheong K."/>
            <person name="Cui S."/>
            <person name="Der J.P."/>
            <person name="Gundlach H."/>
            <person name="Jiao Y."/>
            <person name="Hori C."/>
            <person name="Ishida J.K."/>
            <person name="Kasahara H."/>
            <person name="Kiba T."/>
            <person name="Kim M.S."/>
            <person name="Koo N."/>
            <person name="Laohavisit A."/>
            <person name="Lee Y.H."/>
            <person name="Lumba S."/>
            <person name="McCourt P."/>
            <person name="Mortimer J.C."/>
            <person name="Mutuku J.M."/>
            <person name="Nomura T."/>
            <person name="Sasaki-Sekimoto Y."/>
            <person name="Seto Y."/>
            <person name="Wang Y."/>
            <person name="Wakatake T."/>
            <person name="Sakakibara H."/>
            <person name="Demura T."/>
            <person name="Yamaguchi S."/>
            <person name="Yoneyama K."/>
            <person name="Manabe R.I."/>
            <person name="Nelson D.C."/>
            <person name="Schulman A.H."/>
            <person name="Timko M.P."/>
            <person name="dePamphilis C.W."/>
            <person name="Choi D."/>
            <person name="Shirasu K."/>
        </authorList>
    </citation>
    <scope>NUCLEOTIDE SEQUENCE [LARGE SCALE GENOMIC DNA]</scope>
    <source>
        <strain evidence="2">cv. UVA1</strain>
    </source>
</reference>
<organism evidence="1 2">
    <name type="scientific">Striga asiatica</name>
    <name type="common">Asiatic witchweed</name>
    <name type="synonym">Buchnera asiatica</name>
    <dbReference type="NCBI Taxonomy" id="4170"/>
    <lineage>
        <taxon>Eukaryota</taxon>
        <taxon>Viridiplantae</taxon>
        <taxon>Streptophyta</taxon>
        <taxon>Embryophyta</taxon>
        <taxon>Tracheophyta</taxon>
        <taxon>Spermatophyta</taxon>
        <taxon>Magnoliopsida</taxon>
        <taxon>eudicotyledons</taxon>
        <taxon>Gunneridae</taxon>
        <taxon>Pentapetalae</taxon>
        <taxon>asterids</taxon>
        <taxon>lamiids</taxon>
        <taxon>Lamiales</taxon>
        <taxon>Orobanchaceae</taxon>
        <taxon>Buchnereae</taxon>
        <taxon>Striga</taxon>
    </lineage>
</organism>
<protein>
    <submittedName>
        <fullName evidence="1">Tryptophan synthase alpha chain</fullName>
    </submittedName>
</protein>
<dbReference type="AlphaFoldDB" id="A0A5A7Q0C1"/>
<evidence type="ECO:0000313" key="2">
    <source>
        <dbReference type="Proteomes" id="UP000325081"/>
    </source>
</evidence>
<proteinExistence type="predicted"/>
<gene>
    <name evidence="1" type="ORF">STAS_14788</name>
</gene>
<evidence type="ECO:0000313" key="1">
    <source>
        <dbReference type="EMBL" id="GER38268.1"/>
    </source>
</evidence>
<sequence>MLSVIAFGYSSTSVFDAEPRWLSSSGLNPDCNKFYRETTSLRGFAFLLSRARVKGSEHQPAWLFLILNTRLMRGKSSPRANVSVRSRVVSRNHPFSREYIQDHRFVVLTRIVCSYPAAEMTRKDLEEISKSW</sequence>
<keyword evidence="2" id="KW-1185">Reference proteome</keyword>
<comment type="caution">
    <text evidence="1">The sequence shown here is derived from an EMBL/GenBank/DDBJ whole genome shotgun (WGS) entry which is preliminary data.</text>
</comment>
<accession>A0A5A7Q0C1</accession>
<dbReference type="Proteomes" id="UP000325081">
    <property type="component" value="Unassembled WGS sequence"/>
</dbReference>
<name>A0A5A7Q0C1_STRAF</name>
<dbReference type="EMBL" id="BKCP01005461">
    <property type="protein sequence ID" value="GER38268.1"/>
    <property type="molecule type" value="Genomic_DNA"/>
</dbReference>